<dbReference type="PANTHER" id="PTHR34824:SF1">
    <property type="entry name" value="HEAT-INDUCIBLE TRANSCRIPTION REPRESSOR HRCA"/>
    <property type="match status" value="1"/>
</dbReference>
<dbReference type="InterPro" id="IPR029016">
    <property type="entry name" value="GAF-like_dom_sf"/>
</dbReference>
<keyword evidence="2 5" id="KW-0805">Transcription regulation</keyword>
<protein>
    <recommendedName>
        <fullName evidence="5">Heat-inducible transcription repressor HrcA</fullName>
    </recommendedName>
</protein>
<feature type="domain" description="Heat-inducible transcription repressor HrcA C-terminal" evidence="6">
    <location>
        <begin position="112"/>
        <end position="334"/>
    </location>
</feature>
<dbReference type="NCBIfam" id="TIGR00331">
    <property type="entry name" value="hrcA"/>
    <property type="match status" value="1"/>
</dbReference>
<dbReference type="InterPro" id="IPR002571">
    <property type="entry name" value="HrcA"/>
</dbReference>
<comment type="similarity">
    <text evidence="5">Belongs to the HrcA family.</text>
</comment>
<evidence type="ECO:0000256" key="1">
    <source>
        <dbReference type="ARBA" id="ARBA00022491"/>
    </source>
</evidence>
<dbReference type="Pfam" id="PF01628">
    <property type="entry name" value="HrcA"/>
    <property type="match status" value="1"/>
</dbReference>
<dbReference type="Proteomes" id="UP000003675">
    <property type="component" value="Unassembled WGS sequence"/>
</dbReference>
<dbReference type="PIRSF" id="PIRSF005485">
    <property type="entry name" value="HrcA"/>
    <property type="match status" value="1"/>
</dbReference>
<dbReference type="STRING" id="525309.HMPREF0494_1429"/>
<evidence type="ECO:0000256" key="2">
    <source>
        <dbReference type="ARBA" id="ARBA00023015"/>
    </source>
</evidence>
<accession>C8P7Y5</accession>
<dbReference type="InterPro" id="IPR036390">
    <property type="entry name" value="WH_DNA-bd_sf"/>
</dbReference>
<evidence type="ECO:0000313" key="8">
    <source>
        <dbReference type="EMBL" id="EEW53494.1"/>
    </source>
</evidence>
<evidence type="ECO:0000313" key="9">
    <source>
        <dbReference type="Proteomes" id="UP000003675"/>
    </source>
</evidence>
<evidence type="ECO:0000256" key="5">
    <source>
        <dbReference type="HAMAP-Rule" id="MF_00081"/>
    </source>
</evidence>
<dbReference type="SUPFAM" id="SSF46785">
    <property type="entry name" value="Winged helix' DNA-binding domain"/>
    <property type="match status" value="1"/>
</dbReference>
<keyword evidence="3 5" id="KW-0346">Stress response</keyword>
<evidence type="ECO:0000259" key="7">
    <source>
        <dbReference type="Pfam" id="PF03444"/>
    </source>
</evidence>
<proteinExistence type="inferred from homology"/>
<dbReference type="Gene3D" id="1.10.10.10">
    <property type="entry name" value="Winged helix-like DNA-binding domain superfamily/Winged helix DNA-binding domain"/>
    <property type="match status" value="1"/>
</dbReference>
<keyword evidence="4 5" id="KW-0804">Transcription</keyword>
<feature type="domain" description="Winged helix-turn-helix transcription repressor HrcA DNA-binding" evidence="7">
    <location>
        <begin position="9"/>
        <end position="67"/>
    </location>
</feature>
<dbReference type="PANTHER" id="PTHR34824">
    <property type="entry name" value="HEAT-INDUCIBLE TRANSCRIPTION REPRESSOR HRCA"/>
    <property type="match status" value="1"/>
</dbReference>
<dbReference type="InterPro" id="IPR023120">
    <property type="entry name" value="WHTH_transcript_rep_HrcA_IDD"/>
</dbReference>
<reference evidence="8 9" key="1">
    <citation type="submission" date="2009-09" db="EMBL/GenBank/DDBJ databases">
        <authorList>
            <person name="Qin X."/>
            <person name="Bachman B."/>
            <person name="Battles P."/>
            <person name="Bell A."/>
            <person name="Bess C."/>
            <person name="Bickham C."/>
            <person name="Chaboub L."/>
            <person name="Chen D."/>
            <person name="Coyle M."/>
            <person name="Deiros D.R."/>
            <person name="Dinh H."/>
            <person name="Forbes L."/>
            <person name="Fowler G."/>
            <person name="Francisco L."/>
            <person name="Fu Q."/>
            <person name="Gubbala S."/>
            <person name="Hale W."/>
            <person name="Han Y."/>
            <person name="Hemphill L."/>
            <person name="Highlander S.K."/>
            <person name="Hirani K."/>
            <person name="Hogues M."/>
            <person name="Jackson L."/>
            <person name="Jakkamsetti A."/>
            <person name="Javaid M."/>
            <person name="Jiang H."/>
            <person name="Korchina V."/>
            <person name="Kovar C."/>
            <person name="Lara F."/>
            <person name="Lee S."/>
            <person name="Mata R."/>
            <person name="Mathew T."/>
            <person name="Moen C."/>
            <person name="Morales K."/>
            <person name="Munidasa M."/>
            <person name="Nazareth L."/>
            <person name="Ngo R."/>
            <person name="Nguyen L."/>
            <person name="Okwuonu G."/>
            <person name="Ongeri F."/>
            <person name="Patil S."/>
            <person name="Petrosino J."/>
            <person name="Pham C."/>
            <person name="Pham P."/>
            <person name="Pu L.-L."/>
            <person name="Puazo M."/>
            <person name="Raj R."/>
            <person name="Reid J."/>
            <person name="Rouhana J."/>
            <person name="Saada N."/>
            <person name="Shang Y."/>
            <person name="Simmons D."/>
            <person name="Thornton R."/>
            <person name="Warren J."/>
            <person name="Weissenberger G."/>
            <person name="Zhang J."/>
            <person name="Zhang L."/>
            <person name="Zhou C."/>
            <person name="Zhu D."/>
            <person name="Muzny D."/>
            <person name="Worley K."/>
            <person name="Gibbs R."/>
        </authorList>
    </citation>
    <scope>NUCLEOTIDE SEQUENCE [LARGE SCALE GENOMIC DNA]</scope>
    <source>
        <strain evidence="8 9">DSM 16041</strain>
    </source>
</reference>
<comment type="caution">
    <text evidence="8">The sequence shown here is derived from an EMBL/GenBank/DDBJ whole genome shotgun (WGS) entry which is preliminary data.</text>
</comment>
<dbReference type="HOGENOM" id="CLU_050019_1_0_9"/>
<keyword evidence="1 5" id="KW-0678">Repressor</keyword>
<dbReference type="HAMAP" id="MF_00081">
    <property type="entry name" value="HrcA"/>
    <property type="match status" value="1"/>
</dbReference>
<dbReference type="AlphaFoldDB" id="C8P7Y5"/>
<comment type="function">
    <text evidence="5">Negative regulator of class I heat shock genes (grpE-dnaK-dnaJ and groELS operons). Prevents heat-shock induction of these operons.</text>
</comment>
<evidence type="ECO:0000256" key="4">
    <source>
        <dbReference type="ARBA" id="ARBA00023163"/>
    </source>
</evidence>
<dbReference type="Pfam" id="PF03444">
    <property type="entry name" value="WHD_HrcA"/>
    <property type="match status" value="1"/>
</dbReference>
<name>C8P7Y5_9LACO</name>
<dbReference type="GO" id="GO:0003677">
    <property type="term" value="F:DNA binding"/>
    <property type="evidence" value="ECO:0007669"/>
    <property type="project" value="InterPro"/>
</dbReference>
<dbReference type="eggNOG" id="COG1420">
    <property type="taxonomic scope" value="Bacteria"/>
</dbReference>
<dbReference type="SUPFAM" id="SSF55781">
    <property type="entry name" value="GAF domain-like"/>
    <property type="match status" value="1"/>
</dbReference>
<dbReference type="InterPro" id="IPR005104">
    <property type="entry name" value="WHTH_HrcA_DNA-bd"/>
</dbReference>
<evidence type="ECO:0000256" key="3">
    <source>
        <dbReference type="ARBA" id="ARBA00023016"/>
    </source>
</evidence>
<gene>
    <name evidence="5 8" type="primary">hrcA</name>
    <name evidence="8" type="ORF">HMPREF0494_1429</name>
</gene>
<dbReference type="EMBL" id="ACLL01000039">
    <property type="protein sequence ID" value="EEW53494.1"/>
    <property type="molecule type" value="Genomic_DNA"/>
</dbReference>
<dbReference type="GO" id="GO:0045892">
    <property type="term" value="P:negative regulation of DNA-templated transcription"/>
    <property type="evidence" value="ECO:0007669"/>
    <property type="project" value="UniProtKB-UniRule"/>
</dbReference>
<evidence type="ECO:0000259" key="6">
    <source>
        <dbReference type="Pfam" id="PF01628"/>
    </source>
</evidence>
<sequence>MLKGDVIKMLTQRQKKVLQAIVRQYTSTGQPVGSKHLAEQLPFKVSSATIRNEMAVLEDQGLIAKEHSSSGRVPSKTGYRYYVDHLLDPGAVTDNDLVVIQNSLGTSFQKIDEIVSHSADILSDLTSYTAFTLKPEQADVRLSGFRVVPLGNRKVIAILVTDSGEVESQSFTLPHDFDTEALQAVVRMINDQLVGLPLAEVVKRLSDDIPVRVMHYMHSTNGFLDLFDNVVSQAARERFFVGGRLNILGFSNNQDPQALQALYGLLDHNDELSQLLEADSTDNKDINVKIGSEISKDQVLNDYSLITAKYNVDQYGKGIIAVLGPTRMPYSRTIGIVNAFRQELAKRLLDFYRHYYDS</sequence>
<dbReference type="InterPro" id="IPR021153">
    <property type="entry name" value="HrcA_C"/>
</dbReference>
<organism evidence="8 9">
    <name type="scientific">Limosilactobacillus antri DSM 16041</name>
    <dbReference type="NCBI Taxonomy" id="525309"/>
    <lineage>
        <taxon>Bacteria</taxon>
        <taxon>Bacillati</taxon>
        <taxon>Bacillota</taxon>
        <taxon>Bacilli</taxon>
        <taxon>Lactobacillales</taxon>
        <taxon>Lactobacillaceae</taxon>
        <taxon>Limosilactobacillus</taxon>
    </lineage>
</organism>
<dbReference type="Gene3D" id="3.30.390.60">
    <property type="entry name" value="Heat-inducible transcription repressor hrca homolog, domain 3"/>
    <property type="match status" value="1"/>
</dbReference>
<dbReference type="InterPro" id="IPR036388">
    <property type="entry name" value="WH-like_DNA-bd_sf"/>
</dbReference>
<dbReference type="Gene3D" id="3.30.450.40">
    <property type="match status" value="1"/>
</dbReference>